<keyword evidence="12" id="KW-0472">Membrane</keyword>
<keyword evidence="6" id="KW-0812">Transmembrane</keyword>
<accession>A0A2H3JIJ8</accession>
<evidence type="ECO:0000256" key="11">
    <source>
        <dbReference type="ARBA" id="ARBA00023033"/>
    </source>
</evidence>
<evidence type="ECO:0000256" key="8">
    <source>
        <dbReference type="ARBA" id="ARBA00022989"/>
    </source>
</evidence>
<protein>
    <submittedName>
        <fullName evidence="15">Cytochrome P450</fullName>
    </submittedName>
</protein>
<reference evidence="15 16" key="1">
    <citation type="journal article" date="2012" name="Science">
        <title>The Paleozoic origin of enzymatic lignin decomposition reconstructed from 31 fungal genomes.</title>
        <authorList>
            <person name="Floudas D."/>
            <person name="Binder M."/>
            <person name="Riley R."/>
            <person name="Barry K."/>
            <person name="Blanchette R.A."/>
            <person name="Henrissat B."/>
            <person name="Martinez A.T."/>
            <person name="Otillar R."/>
            <person name="Spatafora J.W."/>
            <person name="Yadav J.S."/>
            <person name="Aerts A."/>
            <person name="Benoit I."/>
            <person name="Boyd A."/>
            <person name="Carlson A."/>
            <person name="Copeland A."/>
            <person name="Coutinho P.M."/>
            <person name="de Vries R.P."/>
            <person name="Ferreira P."/>
            <person name="Findley K."/>
            <person name="Foster B."/>
            <person name="Gaskell J."/>
            <person name="Glotzer D."/>
            <person name="Gorecki P."/>
            <person name="Heitman J."/>
            <person name="Hesse C."/>
            <person name="Hori C."/>
            <person name="Igarashi K."/>
            <person name="Jurgens J.A."/>
            <person name="Kallen N."/>
            <person name="Kersten P."/>
            <person name="Kohler A."/>
            <person name="Kuees U."/>
            <person name="Kumar T.K.A."/>
            <person name="Kuo A."/>
            <person name="LaButti K."/>
            <person name="Larrondo L.F."/>
            <person name="Lindquist E."/>
            <person name="Ling A."/>
            <person name="Lombard V."/>
            <person name="Lucas S."/>
            <person name="Lundell T."/>
            <person name="Martin R."/>
            <person name="McLaughlin D.J."/>
            <person name="Morgenstern I."/>
            <person name="Morin E."/>
            <person name="Murat C."/>
            <person name="Nagy L.G."/>
            <person name="Nolan M."/>
            <person name="Ohm R.A."/>
            <person name="Patyshakuliyeva A."/>
            <person name="Rokas A."/>
            <person name="Ruiz-Duenas F.J."/>
            <person name="Sabat G."/>
            <person name="Salamov A."/>
            <person name="Samejima M."/>
            <person name="Schmutz J."/>
            <person name="Slot J.C."/>
            <person name="St John F."/>
            <person name="Stenlid J."/>
            <person name="Sun H."/>
            <person name="Sun S."/>
            <person name="Syed K."/>
            <person name="Tsang A."/>
            <person name="Wiebenga A."/>
            <person name="Young D."/>
            <person name="Pisabarro A."/>
            <person name="Eastwood D.C."/>
            <person name="Martin F."/>
            <person name="Cullen D."/>
            <person name="Grigoriev I.V."/>
            <person name="Hibbett D.S."/>
        </authorList>
    </citation>
    <scope>NUCLEOTIDE SEQUENCE [LARGE SCALE GENOMIC DNA]</scope>
    <source>
        <strain evidence="15 16">MD-104</strain>
    </source>
</reference>
<dbReference type="PANTHER" id="PTHR46300:SF7">
    <property type="entry name" value="P450, PUTATIVE (EUROFUNG)-RELATED"/>
    <property type="match status" value="1"/>
</dbReference>
<comment type="subcellular location">
    <subcellularLocation>
        <location evidence="2">Membrane</location>
        <topology evidence="2">Single-pass membrane protein</topology>
    </subcellularLocation>
</comment>
<comment type="similarity">
    <text evidence="4 14">Belongs to the cytochrome P450 family.</text>
</comment>
<evidence type="ECO:0000313" key="16">
    <source>
        <dbReference type="Proteomes" id="UP000218811"/>
    </source>
</evidence>
<dbReference type="EMBL" id="KB468124">
    <property type="protein sequence ID" value="PCH42020.1"/>
    <property type="molecule type" value="Genomic_DNA"/>
</dbReference>
<evidence type="ECO:0000313" key="15">
    <source>
        <dbReference type="EMBL" id="PCH42020.1"/>
    </source>
</evidence>
<keyword evidence="8" id="KW-1133">Transmembrane helix</keyword>
<dbReference type="PROSITE" id="PS00086">
    <property type="entry name" value="CYTOCHROME_P450"/>
    <property type="match status" value="1"/>
</dbReference>
<keyword evidence="11 14" id="KW-0503">Monooxygenase</keyword>
<proteinExistence type="inferred from homology"/>
<dbReference type="InterPro" id="IPR002401">
    <property type="entry name" value="Cyt_P450_E_grp-I"/>
</dbReference>
<evidence type="ECO:0000256" key="10">
    <source>
        <dbReference type="ARBA" id="ARBA00023004"/>
    </source>
</evidence>
<evidence type="ECO:0000256" key="3">
    <source>
        <dbReference type="ARBA" id="ARBA00005179"/>
    </source>
</evidence>
<evidence type="ECO:0000256" key="12">
    <source>
        <dbReference type="ARBA" id="ARBA00023136"/>
    </source>
</evidence>
<keyword evidence="9 14" id="KW-0560">Oxidoreductase</keyword>
<dbReference type="GO" id="GO:0005506">
    <property type="term" value="F:iron ion binding"/>
    <property type="evidence" value="ECO:0007669"/>
    <property type="project" value="InterPro"/>
</dbReference>
<dbReference type="OMA" id="HAVIHEC"/>
<evidence type="ECO:0000256" key="1">
    <source>
        <dbReference type="ARBA" id="ARBA00001971"/>
    </source>
</evidence>
<dbReference type="PRINTS" id="PR00385">
    <property type="entry name" value="P450"/>
</dbReference>
<dbReference type="Proteomes" id="UP000218811">
    <property type="component" value="Unassembled WGS sequence"/>
</dbReference>
<dbReference type="Pfam" id="PF00067">
    <property type="entry name" value="p450"/>
    <property type="match status" value="1"/>
</dbReference>
<dbReference type="PRINTS" id="PR00463">
    <property type="entry name" value="EP450I"/>
</dbReference>
<dbReference type="InterPro" id="IPR036396">
    <property type="entry name" value="Cyt_P450_sf"/>
</dbReference>
<keyword evidence="16" id="KW-1185">Reference proteome</keyword>
<dbReference type="GO" id="GO:0004497">
    <property type="term" value="F:monooxygenase activity"/>
    <property type="evidence" value="ECO:0007669"/>
    <property type="project" value="UniProtKB-KW"/>
</dbReference>
<dbReference type="GO" id="GO:0016705">
    <property type="term" value="F:oxidoreductase activity, acting on paired donors, with incorporation or reduction of molecular oxygen"/>
    <property type="evidence" value="ECO:0007669"/>
    <property type="project" value="InterPro"/>
</dbReference>
<evidence type="ECO:0000256" key="7">
    <source>
        <dbReference type="ARBA" id="ARBA00022723"/>
    </source>
</evidence>
<dbReference type="PANTHER" id="PTHR46300">
    <property type="entry name" value="P450, PUTATIVE (EUROFUNG)-RELATED-RELATED"/>
    <property type="match status" value="1"/>
</dbReference>
<keyword evidence="5 13" id="KW-0349">Heme</keyword>
<keyword evidence="10 13" id="KW-0408">Iron</keyword>
<evidence type="ECO:0000256" key="5">
    <source>
        <dbReference type="ARBA" id="ARBA00022617"/>
    </source>
</evidence>
<dbReference type="InterPro" id="IPR050364">
    <property type="entry name" value="Cytochrome_P450_fung"/>
</dbReference>
<dbReference type="AlphaFoldDB" id="A0A2H3JIJ8"/>
<comment type="pathway">
    <text evidence="3">Secondary metabolite biosynthesis.</text>
</comment>
<comment type="cofactor">
    <cofactor evidence="1 13">
        <name>heme</name>
        <dbReference type="ChEBI" id="CHEBI:30413"/>
    </cofactor>
</comment>
<dbReference type="GO" id="GO:0020037">
    <property type="term" value="F:heme binding"/>
    <property type="evidence" value="ECO:0007669"/>
    <property type="project" value="InterPro"/>
</dbReference>
<dbReference type="STRING" id="742152.A0A2H3JIJ8"/>
<evidence type="ECO:0000256" key="14">
    <source>
        <dbReference type="RuleBase" id="RU000461"/>
    </source>
</evidence>
<organism evidence="15 16">
    <name type="scientific">Wolfiporia cocos (strain MD-104)</name>
    <name type="common">Brown rot fungus</name>
    <dbReference type="NCBI Taxonomy" id="742152"/>
    <lineage>
        <taxon>Eukaryota</taxon>
        <taxon>Fungi</taxon>
        <taxon>Dikarya</taxon>
        <taxon>Basidiomycota</taxon>
        <taxon>Agaricomycotina</taxon>
        <taxon>Agaricomycetes</taxon>
        <taxon>Polyporales</taxon>
        <taxon>Phaeolaceae</taxon>
        <taxon>Wolfiporia</taxon>
    </lineage>
</organism>
<gene>
    <name evidence="15" type="ORF">WOLCODRAFT_17446</name>
</gene>
<evidence type="ECO:0000256" key="2">
    <source>
        <dbReference type="ARBA" id="ARBA00004167"/>
    </source>
</evidence>
<evidence type="ECO:0000256" key="6">
    <source>
        <dbReference type="ARBA" id="ARBA00022692"/>
    </source>
</evidence>
<evidence type="ECO:0000256" key="4">
    <source>
        <dbReference type="ARBA" id="ARBA00010617"/>
    </source>
</evidence>
<dbReference type="OrthoDB" id="3255500at2759"/>
<dbReference type="InterPro" id="IPR001128">
    <property type="entry name" value="Cyt_P450"/>
</dbReference>
<feature type="binding site" description="axial binding residue" evidence="13">
    <location>
        <position position="184"/>
    </location>
    <ligand>
        <name>heme</name>
        <dbReference type="ChEBI" id="CHEBI:30413"/>
    </ligand>
    <ligandPart>
        <name>Fe</name>
        <dbReference type="ChEBI" id="CHEBI:18248"/>
    </ligandPart>
</feature>
<dbReference type="GO" id="GO:0016020">
    <property type="term" value="C:membrane"/>
    <property type="evidence" value="ECO:0007669"/>
    <property type="project" value="UniProtKB-SubCell"/>
</dbReference>
<name>A0A2H3JIJ8_WOLCO</name>
<keyword evidence="7 13" id="KW-0479">Metal-binding</keyword>
<dbReference type="Gene3D" id="1.10.630.10">
    <property type="entry name" value="Cytochrome P450"/>
    <property type="match status" value="1"/>
</dbReference>
<sequence length="237" mass="26372">MEAQGTAQPSFTADLILANMNASPEEEYFNKCVTGILYATGSDTSVSALESFFLAMSLYPEIQRKAQAELDLIIGPGRIPTLSDRSQLPYIDALIQEVHRWNPVVPLGLPHKVSQDDTYDGYFIPANSTIIVNIWAILHDPTIYPDPMEFRPERYLVNKDDRESIGQVNPDPHLYAFGFGRRRCPGITLAEDLIFMAITATLTVFDIGKAIGPDGLPIEPQVEFHGTISIRMTNVNM</sequence>
<evidence type="ECO:0000256" key="13">
    <source>
        <dbReference type="PIRSR" id="PIRSR602401-1"/>
    </source>
</evidence>
<evidence type="ECO:0000256" key="9">
    <source>
        <dbReference type="ARBA" id="ARBA00023002"/>
    </source>
</evidence>
<dbReference type="InterPro" id="IPR017972">
    <property type="entry name" value="Cyt_P450_CS"/>
</dbReference>
<dbReference type="SUPFAM" id="SSF48264">
    <property type="entry name" value="Cytochrome P450"/>
    <property type="match status" value="1"/>
</dbReference>